<dbReference type="PANTHER" id="PTHR33408:SF2">
    <property type="entry name" value="TRANSPOSASE DDE DOMAIN-CONTAINING PROTEIN"/>
    <property type="match status" value="1"/>
</dbReference>
<comment type="caution">
    <text evidence="2">The sequence shown here is derived from an EMBL/GenBank/DDBJ whole genome shotgun (WGS) entry which is preliminary data.</text>
</comment>
<feature type="domain" description="Transposase DDE" evidence="1">
    <location>
        <begin position="235"/>
        <end position="354"/>
    </location>
</feature>
<dbReference type="InterPro" id="IPR025668">
    <property type="entry name" value="Tnp_DDE_dom"/>
</dbReference>
<dbReference type="EMBL" id="BAAATD010000013">
    <property type="protein sequence ID" value="GAA2627797.1"/>
    <property type="molecule type" value="Genomic_DNA"/>
</dbReference>
<keyword evidence="3" id="KW-1185">Reference proteome</keyword>
<dbReference type="Pfam" id="PF13751">
    <property type="entry name" value="DDE_Tnp_1_6"/>
    <property type="match status" value="1"/>
</dbReference>
<evidence type="ECO:0000313" key="3">
    <source>
        <dbReference type="Proteomes" id="UP001501509"/>
    </source>
</evidence>
<name>A0ABP6CUA7_9ACTN</name>
<sequence>MRAALEELARRAAPQKLIGLVTEDWGRRYGRAARLGKNPTRPRTRIKDTGEDANLLLRYVRIRMPELWDGPQIQALRQIFLQNYWIDSRDRVQWRVPGEAGLPPSSIAIVSPYDLTARYARRAGTRWRGYLAHVTETCDEGTVRIITDVTTTRATVNDSRSLPEIHTRLKQRGLLPSEHLVDGGYTSVELRDRAARDHQVDLVGPVKAKATRRSRKGNVFTRDAFTIDWDHQKVTCPQGNTSPTWLTSPSLAPYVQVNFSKRDCRDCPIKTQCTRSAARLLTFLPHDLHELQTAARAEQQTREWKMRYAKRAGIESTISEFVQGHGMRQCRYRSQDKAHVQHVLTAIAVNIERINVQLTSAPERHPRPPTALQGFLDWQYIPRQRSWRATG</sequence>
<evidence type="ECO:0000313" key="2">
    <source>
        <dbReference type="EMBL" id="GAA2627797.1"/>
    </source>
</evidence>
<accession>A0ABP6CUA7</accession>
<gene>
    <name evidence="2" type="ORF">GCM10010411_76260</name>
</gene>
<dbReference type="RefSeq" id="WP_344547359.1">
    <property type="nucleotide sequence ID" value="NZ_BAAATD010000013.1"/>
</dbReference>
<dbReference type="Proteomes" id="UP001501509">
    <property type="component" value="Unassembled WGS sequence"/>
</dbReference>
<organism evidence="2 3">
    <name type="scientific">Actinomadura fulvescens</name>
    <dbReference type="NCBI Taxonomy" id="46160"/>
    <lineage>
        <taxon>Bacteria</taxon>
        <taxon>Bacillati</taxon>
        <taxon>Actinomycetota</taxon>
        <taxon>Actinomycetes</taxon>
        <taxon>Streptosporangiales</taxon>
        <taxon>Thermomonosporaceae</taxon>
        <taxon>Actinomadura</taxon>
    </lineage>
</organism>
<reference evidence="3" key="1">
    <citation type="journal article" date="2019" name="Int. J. Syst. Evol. Microbiol.">
        <title>The Global Catalogue of Microorganisms (GCM) 10K type strain sequencing project: providing services to taxonomists for standard genome sequencing and annotation.</title>
        <authorList>
            <consortium name="The Broad Institute Genomics Platform"/>
            <consortium name="The Broad Institute Genome Sequencing Center for Infectious Disease"/>
            <person name="Wu L."/>
            <person name="Ma J."/>
        </authorList>
    </citation>
    <scope>NUCLEOTIDE SEQUENCE [LARGE SCALE GENOMIC DNA]</scope>
    <source>
        <strain evidence="3">JCM 6833</strain>
    </source>
</reference>
<protein>
    <recommendedName>
        <fullName evidence="1">Transposase DDE domain-containing protein</fullName>
    </recommendedName>
</protein>
<dbReference type="PANTHER" id="PTHR33408">
    <property type="entry name" value="TRANSPOSASE"/>
    <property type="match status" value="1"/>
</dbReference>
<evidence type="ECO:0000259" key="1">
    <source>
        <dbReference type="Pfam" id="PF13751"/>
    </source>
</evidence>
<proteinExistence type="predicted"/>